<keyword evidence="2 4" id="KW-0863">Zinc-finger</keyword>
<evidence type="ECO:0000259" key="6">
    <source>
        <dbReference type="PROSITE" id="PS50865"/>
    </source>
</evidence>
<dbReference type="Proteomes" id="UP000319731">
    <property type="component" value="Unassembled WGS sequence"/>
</dbReference>
<evidence type="ECO:0000256" key="1">
    <source>
        <dbReference type="ARBA" id="ARBA00022723"/>
    </source>
</evidence>
<name>A0A507C6J0_9FUNG</name>
<proteinExistence type="predicted"/>
<keyword evidence="3" id="KW-0862">Zinc</keyword>
<dbReference type="PANTHER" id="PTHR12197">
    <property type="entry name" value="HISTONE-LYSINE N-METHYLTRANSFERASE SMYD"/>
    <property type="match status" value="1"/>
</dbReference>
<keyword evidence="8" id="KW-1185">Reference proteome</keyword>
<feature type="domain" description="MYND-type" evidence="6">
    <location>
        <begin position="50"/>
        <end position="87"/>
    </location>
</feature>
<dbReference type="AlphaFoldDB" id="A0A507C6J0"/>
<dbReference type="GO" id="GO:0008270">
    <property type="term" value="F:zinc ion binding"/>
    <property type="evidence" value="ECO:0007669"/>
    <property type="project" value="UniProtKB-KW"/>
</dbReference>
<evidence type="ECO:0000256" key="3">
    <source>
        <dbReference type="ARBA" id="ARBA00022833"/>
    </source>
</evidence>
<organism evidence="7 8">
    <name type="scientific">Synchytrium microbalum</name>
    <dbReference type="NCBI Taxonomy" id="1806994"/>
    <lineage>
        <taxon>Eukaryota</taxon>
        <taxon>Fungi</taxon>
        <taxon>Fungi incertae sedis</taxon>
        <taxon>Chytridiomycota</taxon>
        <taxon>Chytridiomycota incertae sedis</taxon>
        <taxon>Chytridiomycetes</taxon>
        <taxon>Synchytriales</taxon>
        <taxon>Synchytriaceae</taxon>
        <taxon>Synchytrium</taxon>
    </lineage>
</organism>
<dbReference type="STRING" id="1806994.A0A507C6J0"/>
<gene>
    <name evidence="7" type="ORF">SmJEL517_g03835</name>
</gene>
<dbReference type="InterPro" id="IPR011990">
    <property type="entry name" value="TPR-like_helical_dom_sf"/>
</dbReference>
<dbReference type="Gene3D" id="2.170.270.10">
    <property type="entry name" value="SET domain"/>
    <property type="match status" value="1"/>
</dbReference>
<dbReference type="RefSeq" id="XP_031024205.1">
    <property type="nucleotide sequence ID" value="XM_031169763.1"/>
</dbReference>
<dbReference type="GeneID" id="42005060"/>
<comment type="caution">
    <text evidence="7">The sequence shown here is derived from an EMBL/GenBank/DDBJ whole genome shotgun (WGS) entry which is preliminary data.</text>
</comment>
<dbReference type="Gene3D" id="6.10.140.2220">
    <property type="match status" value="1"/>
</dbReference>
<dbReference type="Pfam" id="PF00856">
    <property type="entry name" value="SET"/>
    <property type="match status" value="1"/>
</dbReference>
<evidence type="ECO:0000256" key="4">
    <source>
        <dbReference type="PROSITE-ProRule" id="PRU00134"/>
    </source>
</evidence>
<dbReference type="InterPro" id="IPR001214">
    <property type="entry name" value="SET_dom"/>
</dbReference>
<dbReference type="OrthoDB" id="265717at2759"/>
<dbReference type="InterPro" id="IPR002893">
    <property type="entry name" value="Znf_MYND"/>
</dbReference>
<dbReference type="Gene3D" id="1.10.220.160">
    <property type="match status" value="1"/>
</dbReference>
<evidence type="ECO:0000256" key="2">
    <source>
        <dbReference type="ARBA" id="ARBA00022771"/>
    </source>
</evidence>
<evidence type="ECO:0008006" key="9">
    <source>
        <dbReference type="Google" id="ProtNLM"/>
    </source>
</evidence>
<feature type="domain" description="SET" evidence="5">
    <location>
        <begin position="1"/>
        <end position="233"/>
    </location>
</feature>
<keyword evidence="1" id="KW-0479">Metal-binding</keyword>
<dbReference type="PROSITE" id="PS01360">
    <property type="entry name" value="ZF_MYND_1"/>
    <property type="match status" value="1"/>
</dbReference>
<protein>
    <recommendedName>
        <fullName evidence="9">MYND-type domain-containing protein</fullName>
    </recommendedName>
</protein>
<dbReference type="SUPFAM" id="SSF82199">
    <property type="entry name" value="SET domain"/>
    <property type="match status" value="1"/>
</dbReference>
<dbReference type="EMBL" id="QEAO01000022">
    <property type="protein sequence ID" value="TPX33163.1"/>
    <property type="molecule type" value="Genomic_DNA"/>
</dbReference>
<dbReference type="InterPro" id="IPR050869">
    <property type="entry name" value="H3K4_H4K5_MeTrfase"/>
</dbReference>
<dbReference type="SUPFAM" id="SSF144232">
    <property type="entry name" value="HIT/MYND zinc finger-like"/>
    <property type="match status" value="1"/>
</dbReference>
<evidence type="ECO:0000313" key="8">
    <source>
        <dbReference type="Proteomes" id="UP000319731"/>
    </source>
</evidence>
<dbReference type="GO" id="GO:0005634">
    <property type="term" value="C:nucleus"/>
    <property type="evidence" value="ECO:0007669"/>
    <property type="project" value="TreeGrafter"/>
</dbReference>
<sequence>MPVTMSIILRENSDSGRGLFATERILQGKTIFTEQPYAAVVSDAYVASTCAFCFAPDASSKCAACSSTVYCHRTCQRLDWVDHKPECETLKRVVPHQPGTTVRLVCRILQKRHRSPESYDLAISRLQNFKDRFPRDTIEQFATMSIVVAECITHSRCPTPSEMISLFCCLSINAHSITNEELVNVGVGLYRKHLAMINHSCRPNVYASFNASNVVLRTARVIDKDEELMLCYVDIEDAMVARREALRKQYLFDCFCDICEGVLNGKETDARERVHCPSKTCWSSRTTFVDVGAHVKDPRCQNCTEFSSFWPDMKKDIARGQSLYAEAFGVPDAKATELLLEAEKKLSHHYDGATDVIRVRRALQDRIIHSANPDWDLANRVCQDTLKSMSEIHGSCGITPTQTIQLLKCAKISSLVGTVVESVKWWQRAFEMTVITHGEDHQLTAEARTRFIEARAMLTQI</sequence>
<accession>A0A507C6J0</accession>
<dbReference type="PANTHER" id="PTHR12197:SF251">
    <property type="entry name" value="EG:BACR7C10.4 PROTEIN"/>
    <property type="match status" value="1"/>
</dbReference>
<dbReference type="PROSITE" id="PS50280">
    <property type="entry name" value="SET"/>
    <property type="match status" value="1"/>
</dbReference>
<reference evidence="7 8" key="1">
    <citation type="journal article" date="2019" name="Sci. Rep.">
        <title>Comparative genomics of chytrid fungi reveal insights into the obligate biotrophic and pathogenic lifestyle of Synchytrium endobioticum.</title>
        <authorList>
            <person name="van de Vossenberg B.T.L.H."/>
            <person name="Warris S."/>
            <person name="Nguyen H.D.T."/>
            <person name="van Gent-Pelzer M.P.E."/>
            <person name="Joly D.L."/>
            <person name="van de Geest H.C."/>
            <person name="Bonants P.J.M."/>
            <person name="Smith D.S."/>
            <person name="Levesque C.A."/>
            <person name="van der Lee T.A.J."/>
        </authorList>
    </citation>
    <scope>NUCLEOTIDE SEQUENCE [LARGE SCALE GENOMIC DNA]</scope>
    <source>
        <strain evidence="7 8">JEL517</strain>
    </source>
</reference>
<dbReference type="PROSITE" id="PS50865">
    <property type="entry name" value="ZF_MYND_2"/>
    <property type="match status" value="1"/>
</dbReference>
<dbReference type="InterPro" id="IPR046341">
    <property type="entry name" value="SET_dom_sf"/>
</dbReference>
<evidence type="ECO:0000259" key="5">
    <source>
        <dbReference type="PROSITE" id="PS50280"/>
    </source>
</evidence>
<dbReference type="Pfam" id="PF01753">
    <property type="entry name" value="zf-MYND"/>
    <property type="match status" value="1"/>
</dbReference>
<dbReference type="Gene3D" id="1.25.40.10">
    <property type="entry name" value="Tetratricopeptide repeat domain"/>
    <property type="match status" value="1"/>
</dbReference>
<evidence type="ECO:0000313" key="7">
    <source>
        <dbReference type="EMBL" id="TPX33163.1"/>
    </source>
</evidence>